<reference evidence="2" key="2">
    <citation type="journal article" date="2023" name="IMA Fungus">
        <title>Comparative genomic study of the Penicillium genus elucidates a diverse pangenome and 15 lateral gene transfer events.</title>
        <authorList>
            <person name="Petersen C."/>
            <person name="Sorensen T."/>
            <person name="Nielsen M.R."/>
            <person name="Sondergaard T.E."/>
            <person name="Sorensen J.L."/>
            <person name="Fitzpatrick D.A."/>
            <person name="Frisvad J.C."/>
            <person name="Nielsen K.L."/>
        </authorList>
    </citation>
    <scope>NUCLEOTIDE SEQUENCE</scope>
    <source>
        <strain evidence="2">IBT 29677</strain>
    </source>
</reference>
<feature type="region of interest" description="Disordered" evidence="1">
    <location>
        <begin position="224"/>
        <end position="263"/>
    </location>
</feature>
<proteinExistence type="predicted"/>
<accession>A0A9W9VE04</accession>
<evidence type="ECO:0000313" key="3">
    <source>
        <dbReference type="Proteomes" id="UP001147747"/>
    </source>
</evidence>
<organism evidence="2 3">
    <name type="scientific">Penicillium cosmopolitanum</name>
    <dbReference type="NCBI Taxonomy" id="1131564"/>
    <lineage>
        <taxon>Eukaryota</taxon>
        <taxon>Fungi</taxon>
        <taxon>Dikarya</taxon>
        <taxon>Ascomycota</taxon>
        <taxon>Pezizomycotina</taxon>
        <taxon>Eurotiomycetes</taxon>
        <taxon>Eurotiomycetidae</taxon>
        <taxon>Eurotiales</taxon>
        <taxon>Aspergillaceae</taxon>
        <taxon>Penicillium</taxon>
    </lineage>
</organism>
<dbReference type="Proteomes" id="UP001147747">
    <property type="component" value="Unassembled WGS sequence"/>
</dbReference>
<sequence>MTSPQVAKRARANTAGDDHTQLTEISIPTQEQLKILTTDRVVELLQMASMKHADVNAMVLNAIQSAQDERRNRVIDFDYHSKSIWKTINVTYRSMKGSRQYDIAFDVAGEISSTISSIAARCVEFPNPRNRRSGLETLRKIGKTICLSSNDTLGHEVQQQFQSDPCLENAMCDIVSEMSAQEKEDICNEAMGSESLIAKLEELAKLAESCCVFEGIGEVLDLLRGEEVEGGSQDESEEEGYDEDEDEDGHEHGHEHGHENDIY</sequence>
<keyword evidence="3" id="KW-1185">Reference proteome</keyword>
<dbReference type="EMBL" id="JAPZBU010000012">
    <property type="protein sequence ID" value="KAJ5375926.1"/>
    <property type="molecule type" value="Genomic_DNA"/>
</dbReference>
<feature type="region of interest" description="Disordered" evidence="1">
    <location>
        <begin position="1"/>
        <end position="21"/>
    </location>
</feature>
<dbReference type="GeneID" id="81376429"/>
<name>A0A9W9VE04_9EURO</name>
<feature type="compositionally biased region" description="Basic and acidic residues" evidence="1">
    <location>
        <begin position="249"/>
        <end position="263"/>
    </location>
</feature>
<dbReference type="AlphaFoldDB" id="A0A9W9VE04"/>
<protein>
    <submittedName>
        <fullName evidence="2">Uncharacterized protein</fullName>
    </submittedName>
</protein>
<evidence type="ECO:0000256" key="1">
    <source>
        <dbReference type="SAM" id="MobiDB-lite"/>
    </source>
</evidence>
<dbReference type="RefSeq" id="XP_056480956.1">
    <property type="nucleotide sequence ID" value="XM_056637449.1"/>
</dbReference>
<reference evidence="2" key="1">
    <citation type="submission" date="2022-12" db="EMBL/GenBank/DDBJ databases">
        <authorList>
            <person name="Petersen C."/>
        </authorList>
    </citation>
    <scope>NUCLEOTIDE SEQUENCE</scope>
    <source>
        <strain evidence="2">IBT 29677</strain>
    </source>
</reference>
<evidence type="ECO:0000313" key="2">
    <source>
        <dbReference type="EMBL" id="KAJ5375926.1"/>
    </source>
</evidence>
<gene>
    <name evidence="2" type="ORF">N7509_012812</name>
</gene>
<comment type="caution">
    <text evidence="2">The sequence shown here is derived from an EMBL/GenBank/DDBJ whole genome shotgun (WGS) entry which is preliminary data.</text>
</comment>
<dbReference type="OrthoDB" id="4364733at2759"/>
<feature type="compositionally biased region" description="Acidic residues" evidence="1">
    <location>
        <begin position="228"/>
        <end position="248"/>
    </location>
</feature>